<evidence type="ECO:0000313" key="3">
    <source>
        <dbReference type="Proteomes" id="UP001500957"/>
    </source>
</evidence>
<dbReference type="EMBL" id="BAAAHE010000068">
    <property type="protein sequence ID" value="GAA0639302.1"/>
    <property type="molecule type" value="Genomic_DNA"/>
</dbReference>
<name>A0ABN1HDE0_9ACTN</name>
<feature type="region of interest" description="Disordered" evidence="1">
    <location>
        <begin position="82"/>
        <end position="101"/>
    </location>
</feature>
<keyword evidence="3" id="KW-1185">Reference proteome</keyword>
<comment type="caution">
    <text evidence="2">The sequence shown here is derived from an EMBL/GenBank/DDBJ whole genome shotgun (WGS) entry which is preliminary data.</text>
</comment>
<reference evidence="2 3" key="1">
    <citation type="journal article" date="2019" name="Int. J. Syst. Evol. Microbiol.">
        <title>The Global Catalogue of Microorganisms (GCM) 10K type strain sequencing project: providing services to taxonomists for standard genome sequencing and annotation.</title>
        <authorList>
            <consortium name="The Broad Institute Genomics Platform"/>
            <consortium name="The Broad Institute Genome Sequencing Center for Infectious Disease"/>
            <person name="Wu L."/>
            <person name="Ma J."/>
        </authorList>
    </citation>
    <scope>NUCLEOTIDE SEQUENCE [LARGE SCALE GENOMIC DNA]</scope>
    <source>
        <strain evidence="2 3">JCM 10671</strain>
    </source>
</reference>
<evidence type="ECO:0000313" key="2">
    <source>
        <dbReference type="EMBL" id="GAA0639302.1"/>
    </source>
</evidence>
<accession>A0ABN1HDE0</accession>
<organism evidence="2 3">
    <name type="scientific">Sporichthya brevicatena</name>
    <dbReference type="NCBI Taxonomy" id="171442"/>
    <lineage>
        <taxon>Bacteria</taxon>
        <taxon>Bacillati</taxon>
        <taxon>Actinomycetota</taxon>
        <taxon>Actinomycetes</taxon>
        <taxon>Sporichthyales</taxon>
        <taxon>Sporichthyaceae</taxon>
        <taxon>Sporichthya</taxon>
    </lineage>
</organism>
<proteinExistence type="predicted"/>
<feature type="compositionally biased region" description="Polar residues" evidence="1">
    <location>
        <begin position="83"/>
        <end position="95"/>
    </location>
</feature>
<sequence>MLPEGLRDRGRDEGVLGLEVLVEAAARQADLAHDVGHADRAEVALPEEASRGLDELAVVLFGDRAGRSAHLDAPGLGWRAESENSSYVTSNTGTPARNALI</sequence>
<protein>
    <submittedName>
        <fullName evidence="2">Uncharacterized protein</fullName>
    </submittedName>
</protein>
<gene>
    <name evidence="2" type="ORF">GCM10009547_49280</name>
</gene>
<dbReference type="Proteomes" id="UP001500957">
    <property type="component" value="Unassembled WGS sequence"/>
</dbReference>
<evidence type="ECO:0000256" key="1">
    <source>
        <dbReference type="SAM" id="MobiDB-lite"/>
    </source>
</evidence>